<dbReference type="GO" id="GO:0004252">
    <property type="term" value="F:serine-type endopeptidase activity"/>
    <property type="evidence" value="ECO:0007669"/>
    <property type="project" value="InterPro"/>
</dbReference>
<dbReference type="PROSITE" id="PS00136">
    <property type="entry name" value="SUBTILASE_ASP"/>
    <property type="match status" value="1"/>
</dbReference>
<keyword evidence="1" id="KW-0645">Protease</keyword>
<sequence>MKAYFVATLLISTILLSLIDTNEYDLIQSEESQLEMNYSLCGPQTFSEKVKVAFKKESHLDQYSASQMYLNNEWVVVLNYPYCNHHLTSLIDERVEDIKSFSILSGTWVVEFQTGYIAFEYLSQLQNSGYLWTFYPLVEKEFNLRYQPNDDNFTKQWYLDNSGQNNGTSGIDLNVKNVWSEYTGNGIVIGVVDDGIDYTHPDISPNFISDYSYDYCGNDTDVMPVDSYADSDDIIDWHGTAVAGIAAGKGDNHIGITGVAYNSSIAGIRLVAGDCDYTYEDEYTLNDLAISEALIHELQNIDIYTNS</sequence>
<evidence type="ECO:0000259" key="4">
    <source>
        <dbReference type="Pfam" id="PF00082"/>
    </source>
</evidence>
<dbReference type="InterPro" id="IPR015500">
    <property type="entry name" value="Peptidase_S8_subtilisin-rel"/>
</dbReference>
<proteinExistence type="predicted"/>
<dbReference type="GO" id="GO:0016485">
    <property type="term" value="P:protein processing"/>
    <property type="evidence" value="ECO:0007669"/>
    <property type="project" value="TreeGrafter"/>
</dbReference>
<evidence type="ECO:0000313" key="5">
    <source>
        <dbReference type="EMBL" id="SVC60082.1"/>
    </source>
</evidence>
<dbReference type="PROSITE" id="PS00137">
    <property type="entry name" value="SUBTILASE_HIS"/>
    <property type="match status" value="1"/>
</dbReference>
<accession>A0A382NK71</accession>
<organism evidence="5">
    <name type="scientific">marine metagenome</name>
    <dbReference type="NCBI Taxonomy" id="408172"/>
    <lineage>
        <taxon>unclassified sequences</taxon>
        <taxon>metagenomes</taxon>
        <taxon>ecological metagenomes</taxon>
    </lineage>
</organism>
<evidence type="ECO:0000256" key="2">
    <source>
        <dbReference type="ARBA" id="ARBA00022801"/>
    </source>
</evidence>
<protein>
    <recommendedName>
        <fullName evidence="4">Peptidase S8/S53 domain-containing protein</fullName>
    </recommendedName>
</protein>
<dbReference type="InterPro" id="IPR000209">
    <property type="entry name" value="Peptidase_S8/S53_dom"/>
</dbReference>
<dbReference type="SUPFAM" id="SSF52743">
    <property type="entry name" value="Subtilisin-like"/>
    <property type="match status" value="1"/>
</dbReference>
<dbReference type="EMBL" id="UINC01100201">
    <property type="protein sequence ID" value="SVC60082.1"/>
    <property type="molecule type" value="Genomic_DNA"/>
</dbReference>
<dbReference type="InterPro" id="IPR036852">
    <property type="entry name" value="Peptidase_S8/S53_dom_sf"/>
</dbReference>
<gene>
    <name evidence="5" type="ORF">METZ01_LOCUS312936</name>
</gene>
<evidence type="ECO:0000256" key="1">
    <source>
        <dbReference type="ARBA" id="ARBA00022670"/>
    </source>
</evidence>
<dbReference type="Gene3D" id="3.40.50.200">
    <property type="entry name" value="Peptidase S8/S53 domain"/>
    <property type="match status" value="1"/>
</dbReference>
<dbReference type="PANTHER" id="PTHR42884:SF14">
    <property type="entry name" value="NEUROENDOCRINE CONVERTASE 1"/>
    <property type="match status" value="1"/>
</dbReference>
<keyword evidence="2" id="KW-0378">Hydrolase</keyword>
<dbReference type="PROSITE" id="PS51892">
    <property type="entry name" value="SUBTILASE"/>
    <property type="match status" value="1"/>
</dbReference>
<dbReference type="Pfam" id="PF00082">
    <property type="entry name" value="Peptidase_S8"/>
    <property type="match status" value="1"/>
</dbReference>
<dbReference type="PANTHER" id="PTHR42884">
    <property type="entry name" value="PROPROTEIN CONVERTASE SUBTILISIN/KEXIN-RELATED"/>
    <property type="match status" value="1"/>
</dbReference>
<dbReference type="InterPro" id="IPR022398">
    <property type="entry name" value="Peptidase_S8_His-AS"/>
</dbReference>
<feature type="domain" description="Peptidase S8/S53" evidence="4">
    <location>
        <begin position="184"/>
        <end position="307"/>
    </location>
</feature>
<feature type="non-terminal residue" evidence="5">
    <location>
        <position position="307"/>
    </location>
</feature>
<dbReference type="GO" id="GO:0016020">
    <property type="term" value="C:membrane"/>
    <property type="evidence" value="ECO:0007669"/>
    <property type="project" value="TreeGrafter"/>
</dbReference>
<evidence type="ECO:0000256" key="3">
    <source>
        <dbReference type="ARBA" id="ARBA00022825"/>
    </source>
</evidence>
<dbReference type="AlphaFoldDB" id="A0A382NK71"/>
<dbReference type="InterPro" id="IPR023827">
    <property type="entry name" value="Peptidase_S8_Asp-AS"/>
</dbReference>
<reference evidence="5" key="1">
    <citation type="submission" date="2018-05" db="EMBL/GenBank/DDBJ databases">
        <authorList>
            <person name="Lanie J.A."/>
            <person name="Ng W.-L."/>
            <person name="Kazmierczak K.M."/>
            <person name="Andrzejewski T.M."/>
            <person name="Davidsen T.M."/>
            <person name="Wayne K.J."/>
            <person name="Tettelin H."/>
            <person name="Glass J.I."/>
            <person name="Rusch D."/>
            <person name="Podicherti R."/>
            <person name="Tsui H.-C.T."/>
            <person name="Winkler M.E."/>
        </authorList>
    </citation>
    <scope>NUCLEOTIDE SEQUENCE</scope>
</reference>
<keyword evidence="3" id="KW-0720">Serine protease</keyword>
<dbReference type="PRINTS" id="PR00723">
    <property type="entry name" value="SUBTILISIN"/>
</dbReference>
<name>A0A382NK71_9ZZZZ</name>